<keyword evidence="4" id="KW-0539">Nucleus</keyword>
<evidence type="ECO:0000256" key="5">
    <source>
        <dbReference type="RuleBase" id="RU004020"/>
    </source>
</evidence>
<evidence type="ECO:0000313" key="9">
    <source>
        <dbReference type="Proteomes" id="UP001054945"/>
    </source>
</evidence>
<name>A0AAV4MRK0_CAEEX</name>
<evidence type="ECO:0000259" key="7">
    <source>
        <dbReference type="SMART" id="SM00415"/>
    </source>
</evidence>
<feature type="region of interest" description="Disordered" evidence="6">
    <location>
        <begin position="128"/>
        <end position="151"/>
    </location>
</feature>
<comment type="similarity">
    <text evidence="2 5">Belongs to the HSF family.</text>
</comment>
<evidence type="ECO:0000256" key="2">
    <source>
        <dbReference type="ARBA" id="ARBA00006403"/>
    </source>
</evidence>
<dbReference type="GO" id="GO:0003700">
    <property type="term" value="F:DNA-binding transcription factor activity"/>
    <property type="evidence" value="ECO:0007669"/>
    <property type="project" value="InterPro"/>
</dbReference>
<dbReference type="InterPro" id="IPR000232">
    <property type="entry name" value="HSF_DNA-bd"/>
</dbReference>
<gene>
    <name evidence="8" type="ORF">CEXT_252831</name>
</gene>
<sequence>MTTYKRFQYKLWNLVNSNKSSSVRWNKAGDAIIFNFTQFKKEFLDHSDDFCKSNKLASFVRQLNLYGFKKVSDLRRSRRRDCHEFKNCFFVRAREDLLQNVKRNSISPKIREDIPQMLIRPHLKRRPAGRPKKVDQVNNSHITSKENDHSYEKEEINATEVMGIEERFPANSSLKKVVNPNPENEGEKIEAELLNKKL</sequence>
<evidence type="ECO:0000256" key="3">
    <source>
        <dbReference type="ARBA" id="ARBA00023125"/>
    </source>
</evidence>
<evidence type="ECO:0000256" key="1">
    <source>
        <dbReference type="ARBA" id="ARBA00004123"/>
    </source>
</evidence>
<feature type="compositionally biased region" description="Basic and acidic residues" evidence="6">
    <location>
        <begin position="185"/>
        <end position="198"/>
    </location>
</feature>
<proteinExistence type="inferred from homology"/>
<comment type="subcellular location">
    <subcellularLocation>
        <location evidence="1">Nucleus</location>
    </subcellularLocation>
</comment>
<keyword evidence="3" id="KW-0238">DNA-binding</keyword>
<dbReference type="PANTHER" id="PTHR10015:SF465">
    <property type="entry name" value="HSF-TYPE DNA-BINDING DOMAIN-CONTAINING PROTEIN"/>
    <property type="match status" value="1"/>
</dbReference>
<dbReference type="InterPro" id="IPR036388">
    <property type="entry name" value="WH-like_DNA-bd_sf"/>
</dbReference>
<dbReference type="Gene3D" id="1.10.10.10">
    <property type="entry name" value="Winged helix-like DNA-binding domain superfamily/Winged helix DNA-binding domain"/>
    <property type="match status" value="1"/>
</dbReference>
<dbReference type="Pfam" id="PF00447">
    <property type="entry name" value="HSF_DNA-bind"/>
    <property type="match status" value="1"/>
</dbReference>
<dbReference type="GO" id="GO:0043565">
    <property type="term" value="F:sequence-specific DNA binding"/>
    <property type="evidence" value="ECO:0007669"/>
    <property type="project" value="InterPro"/>
</dbReference>
<reference evidence="8 9" key="1">
    <citation type="submission" date="2021-06" db="EMBL/GenBank/DDBJ databases">
        <title>Caerostris extrusa draft genome.</title>
        <authorList>
            <person name="Kono N."/>
            <person name="Arakawa K."/>
        </authorList>
    </citation>
    <scope>NUCLEOTIDE SEQUENCE [LARGE SCALE GENOMIC DNA]</scope>
</reference>
<dbReference type="Proteomes" id="UP001054945">
    <property type="component" value="Unassembled WGS sequence"/>
</dbReference>
<organism evidence="8 9">
    <name type="scientific">Caerostris extrusa</name>
    <name type="common">Bark spider</name>
    <name type="synonym">Caerostris bankana</name>
    <dbReference type="NCBI Taxonomy" id="172846"/>
    <lineage>
        <taxon>Eukaryota</taxon>
        <taxon>Metazoa</taxon>
        <taxon>Ecdysozoa</taxon>
        <taxon>Arthropoda</taxon>
        <taxon>Chelicerata</taxon>
        <taxon>Arachnida</taxon>
        <taxon>Araneae</taxon>
        <taxon>Araneomorphae</taxon>
        <taxon>Entelegynae</taxon>
        <taxon>Araneoidea</taxon>
        <taxon>Araneidae</taxon>
        <taxon>Caerostris</taxon>
    </lineage>
</organism>
<accession>A0AAV4MRK0</accession>
<keyword evidence="9" id="KW-1185">Reference proteome</keyword>
<feature type="domain" description="HSF-type DNA-binding" evidence="7">
    <location>
        <begin position="3"/>
        <end position="104"/>
    </location>
</feature>
<dbReference type="AlphaFoldDB" id="A0AAV4MRK0"/>
<dbReference type="PANTHER" id="PTHR10015">
    <property type="entry name" value="HEAT SHOCK TRANSCRIPTION FACTOR"/>
    <property type="match status" value="1"/>
</dbReference>
<dbReference type="SUPFAM" id="SSF46785">
    <property type="entry name" value="Winged helix' DNA-binding domain"/>
    <property type="match status" value="1"/>
</dbReference>
<comment type="caution">
    <text evidence="8">The sequence shown here is derived from an EMBL/GenBank/DDBJ whole genome shotgun (WGS) entry which is preliminary data.</text>
</comment>
<evidence type="ECO:0000256" key="6">
    <source>
        <dbReference type="SAM" id="MobiDB-lite"/>
    </source>
</evidence>
<dbReference type="SMART" id="SM00415">
    <property type="entry name" value="HSF"/>
    <property type="match status" value="1"/>
</dbReference>
<dbReference type="InterPro" id="IPR036390">
    <property type="entry name" value="WH_DNA-bd_sf"/>
</dbReference>
<dbReference type="GO" id="GO:0005634">
    <property type="term" value="C:nucleus"/>
    <property type="evidence" value="ECO:0007669"/>
    <property type="project" value="UniProtKB-SubCell"/>
</dbReference>
<evidence type="ECO:0000313" key="8">
    <source>
        <dbReference type="EMBL" id="GIX74565.1"/>
    </source>
</evidence>
<feature type="region of interest" description="Disordered" evidence="6">
    <location>
        <begin position="173"/>
        <end position="198"/>
    </location>
</feature>
<dbReference type="EMBL" id="BPLR01020076">
    <property type="protein sequence ID" value="GIX74565.1"/>
    <property type="molecule type" value="Genomic_DNA"/>
</dbReference>
<protein>
    <recommendedName>
        <fullName evidence="7">HSF-type DNA-binding domain-containing protein</fullName>
    </recommendedName>
</protein>
<evidence type="ECO:0000256" key="4">
    <source>
        <dbReference type="ARBA" id="ARBA00023242"/>
    </source>
</evidence>